<evidence type="ECO:0000313" key="3">
    <source>
        <dbReference type="Proteomes" id="UP000059680"/>
    </source>
</evidence>
<sequence length="87" mass="9340">MEPVSAGRTQSEGLGSQLSPKRAVRSQEFGVNRKARGIPKPSQGPLKALELVQGIWRPMSRLKGSRALAMAPKPKPTEDTGNNYGAL</sequence>
<keyword evidence="3" id="KW-1185">Reference proteome</keyword>
<dbReference type="Proteomes" id="UP000059680">
    <property type="component" value="Chromosome 12"/>
</dbReference>
<feature type="region of interest" description="Disordered" evidence="1">
    <location>
        <begin position="1"/>
        <end position="44"/>
    </location>
</feature>
<dbReference type="EMBL" id="AP014968">
    <property type="protein sequence ID" value="BAT17531.1"/>
    <property type="molecule type" value="Genomic_DNA"/>
</dbReference>
<feature type="region of interest" description="Disordered" evidence="1">
    <location>
        <begin position="66"/>
        <end position="87"/>
    </location>
</feature>
<evidence type="ECO:0000313" key="2">
    <source>
        <dbReference type="EMBL" id="BAT17531.1"/>
    </source>
</evidence>
<evidence type="ECO:0000256" key="1">
    <source>
        <dbReference type="SAM" id="MobiDB-lite"/>
    </source>
</evidence>
<dbReference type="InParanoid" id="A0A0P0YB45"/>
<proteinExistence type="predicted"/>
<reference evidence="2 3" key="2">
    <citation type="journal article" date="2013" name="Plant Cell Physiol.">
        <title>Rice Annotation Project Database (RAP-DB): an integrative and interactive database for rice genomics.</title>
        <authorList>
            <person name="Sakai H."/>
            <person name="Lee S.S."/>
            <person name="Tanaka T."/>
            <person name="Numa H."/>
            <person name="Kim J."/>
            <person name="Kawahara Y."/>
            <person name="Wakimoto H."/>
            <person name="Yang C.C."/>
            <person name="Iwamoto M."/>
            <person name="Abe T."/>
            <person name="Yamada Y."/>
            <person name="Muto A."/>
            <person name="Inokuchi H."/>
            <person name="Ikemura T."/>
            <person name="Matsumoto T."/>
            <person name="Sasaki T."/>
            <person name="Itoh T."/>
        </authorList>
    </citation>
    <scope>NUCLEOTIDE SEQUENCE [LARGE SCALE GENOMIC DNA]</scope>
    <source>
        <strain evidence="3">cv. Nipponbare</strain>
    </source>
</reference>
<feature type="compositionally biased region" description="Polar residues" evidence="1">
    <location>
        <begin position="7"/>
        <end position="19"/>
    </location>
</feature>
<accession>A0A0P0YB45</accession>
<dbReference type="AlphaFoldDB" id="A0A0P0YB45"/>
<reference evidence="3" key="1">
    <citation type="journal article" date="2005" name="Nature">
        <title>The map-based sequence of the rice genome.</title>
        <authorList>
            <consortium name="International rice genome sequencing project (IRGSP)"/>
            <person name="Matsumoto T."/>
            <person name="Wu J."/>
            <person name="Kanamori H."/>
            <person name="Katayose Y."/>
            <person name="Fujisawa M."/>
            <person name="Namiki N."/>
            <person name="Mizuno H."/>
            <person name="Yamamoto K."/>
            <person name="Antonio B.A."/>
            <person name="Baba T."/>
            <person name="Sakata K."/>
            <person name="Nagamura Y."/>
            <person name="Aoki H."/>
            <person name="Arikawa K."/>
            <person name="Arita K."/>
            <person name="Bito T."/>
            <person name="Chiden Y."/>
            <person name="Fujitsuka N."/>
            <person name="Fukunaka R."/>
            <person name="Hamada M."/>
            <person name="Harada C."/>
            <person name="Hayashi A."/>
            <person name="Hijishita S."/>
            <person name="Honda M."/>
            <person name="Hosokawa S."/>
            <person name="Ichikawa Y."/>
            <person name="Idonuma A."/>
            <person name="Iijima M."/>
            <person name="Ikeda M."/>
            <person name="Ikeno M."/>
            <person name="Ito K."/>
            <person name="Ito S."/>
            <person name="Ito T."/>
            <person name="Ito Y."/>
            <person name="Ito Y."/>
            <person name="Iwabuchi A."/>
            <person name="Kamiya K."/>
            <person name="Karasawa W."/>
            <person name="Kurita K."/>
            <person name="Katagiri S."/>
            <person name="Kikuta A."/>
            <person name="Kobayashi H."/>
            <person name="Kobayashi N."/>
            <person name="Machita K."/>
            <person name="Maehara T."/>
            <person name="Masukawa M."/>
            <person name="Mizubayashi T."/>
            <person name="Mukai Y."/>
            <person name="Nagasaki H."/>
            <person name="Nagata Y."/>
            <person name="Naito S."/>
            <person name="Nakashima M."/>
            <person name="Nakama Y."/>
            <person name="Nakamichi Y."/>
            <person name="Nakamura M."/>
            <person name="Meguro A."/>
            <person name="Negishi M."/>
            <person name="Ohta I."/>
            <person name="Ohta T."/>
            <person name="Okamoto M."/>
            <person name="Ono N."/>
            <person name="Saji S."/>
            <person name="Sakaguchi M."/>
            <person name="Sakai K."/>
            <person name="Shibata M."/>
            <person name="Shimokawa T."/>
            <person name="Song J."/>
            <person name="Takazaki Y."/>
            <person name="Terasawa K."/>
            <person name="Tsugane M."/>
            <person name="Tsuji K."/>
            <person name="Ueda S."/>
            <person name="Waki K."/>
            <person name="Yamagata H."/>
            <person name="Yamamoto M."/>
            <person name="Yamamoto S."/>
            <person name="Yamane H."/>
            <person name="Yoshiki S."/>
            <person name="Yoshihara R."/>
            <person name="Yukawa K."/>
            <person name="Zhong H."/>
            <person name="Yano M."/>
            <person name="Yuan Q."/>
            <person name="Ouyang S."/>
            <person name="Liu J."/>
            <person name="Jones K.M."/>
            <person name="Gansberger K."/>
            <person name="Moffat K."/>
            <person name="Hill J."/>
            <person name="Bera J."/>
            <person name="Fadrosh D."/>
            <person name="Jin S."/>
            <person name="Johri S."/>
            <person name="Kim M."/>
            <person name="Overton L."/>
            <person name="Reardon M."/>
            <person name="Tsitrin T."/>
            <person name="Vuong H."/>
            <person name="Weaver B."/>
            <person name="Ciecko A."/>
            <person name="Tallon L."/>
            <person name="Jackson J."/>
            <person name="Pai G."/>
            <person name="Aken S.V."/>
            <person name="Utterback T."/>
            <person name="Reidmuller S."/>
            <person name="Feldblyum T."/>
            <person name="Hsiao J."/>
            <person name="Zismann V."/>
            <person name="Iobst S."/>
            <person name="de Vazeille A.R."/>
            <person name="Buell C.R."/>
            <person name="Ying K."/>
            <person name="Li Y."/>
            <person name="Lu T."/>
            <person name="Huang Y."/>
            <person name="Zhao Q."/>
            <person name="Feng Q."/>
            <person name="Zhang L."/>
            <person name="Zhu J."/>
            <person name="Weng Q."/>
            <person name="Mu J."/>
            <person name="Lu Y."/>
            <person name="Fan D."/>
            <person name="Liu Y."/>
            <person name="Guan J."/>
            <person name="Zhang Y."/>
            <person name="Yu S."/>
            <person name="Liu X."/>
            <person name="Zhang Y."/>
            <person name="Hong G."/>
            <person name="Han B."/>
            <person name="Choisne N."/>
            <person name="Demange N."/>
            <person name="Orjeda G."/>
            <person name="Samain S."/>
            <person name="Cattolico L."/>
            <person name="Pelletier E."/>
            <person name="Couloux A."/>
            <person name="Segurens B."/>
            <person name="Wincker P."/>
            <person name="D'Hont A."/>
            <person name="Scarpelli C."/>
            <person name="Weissenbach J."/>
            <person name="Salanoubat M."/>
            <person name="Quetier F."/>
            <person name="Yu Y."/>
            <person name="Kim H.R."/>
            <person name="Rambo T."/>
            <person name="Currie J."/>
            <person name="Collura K."/>
            <person name="Luo M."/>
            <person name="Yang T."/>
            <person name="Ammiraju J.S.S."/>
            <person name="Engler F."/>
            <person name="Soderlund C."/>
            <person name="Wing R.A."/>
            <person name="Palmer L.E."/>
            <person name="de la Bastide M."/>
            <person name="Spiegel L."/>
            <person name="Nascimento L."/>
            <person name="Zutavern T."/>
            <person name="O'Shaughnessy A."/>
            <person name="Dike S."/>
            <person name="Dedhia N."/>
            <person name="Preston R."/>
            <person name="Balija V."/>
            <person name="McCombie W.R."/>
            <person name="Chow T."/>
            <person name="Chen H."/>
            <person name="Chung M."/>
            <person name="Chen C."/>
            <person name="Shaw J."/>
            <person name="Wu H."/>
            <person name="Hsiao K."/>
            <person name="Chao Y."/>
            <person name="Chu M."/>
            <person name="Cheng C."/>
            <person name="Hour A."/>
            <person name="Lee P."/>
            <person name="Lin S."/>
            <person name="Lin Y."/>
            <person name="Liou J."/>
            <person name="Liu S."/>
            <person name="Hsing Y."/>
            <person name="Raghuvanshi S."/>
            <person name="Mohanty A."/>
            <person name="Bharti A.K."/>
            <person name="Gaur A."/>
            <person name="Gupta V."/>
            <person name="Kumar D."/>
            <person name="Ravi V."/>
            <person name="Vij S."/>
            <person name="Kapur A."/>
            <person name="Khurana P."/>
            <person name="Khurana P."/>
            <person name="Khurana J.P."/>
            <person name="Tyagi A.K."/>
            <person name="Gaikwad K."/>
            <person name="Singh A."/>
            <person name="Dalal V."/>
            <person name="Srivastava S."/>
            <person name="Dixit A."/>
            <person name="Pal A.K."/>
            <person name="Ghazi I.A."/>
            <person name="Yadav M."/>
            <person name="Pandit A."/>
            <person name="Bhargava A."/>
            <person name="Sureshbabu K."/>
            <person name="Batra K."/>
            <person name="Sharma T.R."/>
            <person name="Mohapatra T."/>
            <person name="Singh N.K."/>
            <person name="Messing J."/>
            <person name="Nelson A.B."/>
            <person name="Fuks G."/>
            <person name="Kavchok S."/>
            <person name="Keizer G."/>
            <person name="Linton E."/>
            <person name="Llaca V."/>
            <person name="Song R."/>
            <person name="Tanyolac B."/>
            <person name="Young S."/>
            <person name="Ho-Il K."/>
            <person name="Hahn J.H."/>
            <person name="Sangsakoo G."/>
            <person name="Vanavichit A."/>
            <person name="de Mattos Luiz.A.T."/>
            <person name="Zimmer P.D."/>
            <person name="Malone G."/>
            <person name="Dellagostin O."/>
            <person name="de Oliveira A.C."/>
            <person name="Bevan M."/>
            <person name="Bancroft I."/>
            <person name="Minx P."/>
            <person name="Cordum H."/>
            <person name="Wilson R."/>
            <person name="Cheng Z."/>
            <person name="Jin W."/>
            <person name="Jiang J."/>
            <person name="Leong S.A."/>
            <person name="Iwama H."/>
            <person name="Gojobori T."/>
            <person name="Itoh T."/>
            <person name="Niimura Y."/>
            <person name="Fujii Y."/>
            <person name="Habara T."/>
            <person name="Sakai H."/>
            <person name="Sato Y."/>
            <person name="Wilson G."/>
            <person name="Kumar K."/>
            <person name="McCouch S."/>
            <person name="Juretic N."/>
            <person name="Hoen D."/>
            <person name="Wright S."/>
            <person name="Bruskiewich R."/>
            <person name="Bureau T."/>
            <person name="Miyao A."/>
            <person name="Hirochika H."/>
            <person name="Nishikawa T."/>
            <person name="Kadowaki K."/>
            <person name="Sugiura M."/>
            <person name="Burr B."/>
            <person name="Sasaki T."/>
        </authorList>
    </citation>
    <scope>NUCLEOTIDE SEQUENCE [LARGE SCALE GENOMIC DNA]</scope>
    <source>
        <strain evidence="3">cv. Nipponbare</strain>
    </source>
</reference>
<gene>
    <name evidence="2" type="ordered locus">Os12g0545700</name>
    <name evidence="2" type="ORF">OSNPB_120545700</name>
</gene>
<protein>
    <submittedName>
        <fullName evidence="2">Os12g0545700 protein</fullName>
    </submittedName>
</protein>
<organism evidence="2 3">
    <name type="scientific">Oryza sativa subsp. japonica</name>
    <name type="common">Rice</name>
    <dbReference type="NCBI Taxonomy" id="39947"/>
    <lineage>
        <taxon>Eukaryota</taxon>
        <taxon>Viridiplantae</taxon>
        <taxon>Streptophyta</taxon>
        <taxon>Embryophyta</taxon>
        <taxon>Tracheophyta</taxon>
        <taxon>Spermatophyta</taxon>
        <taxon>Magnoliopsida</taxon>
        <taxon>Liliopsida</taxon>
        <taxon>Poales</taxon>
        <taxon>Poaceae</taxon>
        <taxon>BOP clade</taxon>
        <taxon>Oryzoideae</taxon>
        <taxon>Oryzeae</taxon>
        <taxon>Oryzinae</taxon>
        <taxon>Oryza</taxon>
        <taxon>Oryza sativa</taxon>
    </lineage>
</organism>
<reference evidence="2 3" key="3">
    <citation type="journal article" date="2013" name="Rice">
        <title>Improvement of the Oryza sativa Nipponbare reference genome using next generation sequence and optical map data.</title>
        <authorList>
            <person name="Kawahara Y."/>
            <person name="de la Bastide M."/>
            <person name="Hamilton J.P."/>
            <person name="Kanamori H."/>
            <person name="McCombie W.R."/>
            <person name="Ouyang S."/>
            <person name="Schwartz D.C."/>
            <person name="Tanaka T."/>
            <person name="Wu J."/>
            <person name="Zhou S."/>
            <person name="Childs K.L."/>
            <person name="Davidson R.M."/>
            <person name="Lin H."/>
            <person name="Quesada-Ocampo L."/>
            <person name="Vaillancourt B."/>
            <person name="Sakai H."/>
            <person name="Lee S.S."/>
            <person name="Kim J."/>
            <person name="Numa H."/>
            <person name="Itoh T."/>
            <person name="Buell C.R."/>
            <person name="Matsumoto T."/>
        </authorList>
    </citation>
    <scope>NUCLEOTIDE SEQUENCE [LARGE SCALE GENOMIC DNA]</scope>
    <source>
        <strain evidence="3">cv. Nipponbare</strain>
    </source>
</reference>
<name>A0A0P0YB45_ORYSJ</name>
<dbReference type="PaxDb" id="39947-A0A0P0YB45"/>